<feature type="domain" description="Radical SAM core" evidence="11">
    <location>
        <begin position="168"/>
        <end position="399"/>
    </location>
</feature>
<dbReference type="CDD" id="cd01335">
    <property type="entry name" value="Radical_SAM"/>
    <property type="match status" value="1"/>
</dbReference>
<dbReference type="InterPro" id="IPR002792">
    <property type="entry name" value="TRAM_dom"/>
</dbReference>
<keyword evidence="7 8" id="KW-0411">Iron-sulfur</keyword>
<dbReference type="SFLD" id="SFLDS00029">
    <property type="entry name" value="Radical_SAM"/>
    <property type="match status" value="1"/>
</dbReference>
<feature type="binding site" evidence="8">
    <location>
        <position position="182"/>
    </location>
    <ligand>
        <name>[4Fe-4S] cluster</name>
        <dbReference type="ChEBI" id="CHEBI:49883"/>
        <label>2</label>
        <note>4Fe-4S-S-AdoMet</note>
    </ligand>
</feature>
<evidence type="ECO:0000256" key="8">
    <source>
        <dbReference type="HAMAP-Rule" id="MF_01865"/>
    </source>
</evidence>
<dbReference type="PROSITE" id="PS01278">
    <property type="entry name" value="MTTASE_RADICAL"/>
    <property type="match status" value="1"/>
</dbReference>
<dbReference type="PROSITE" id="PS51449">
    <property type="entry name" value="MTTASE_N"/>
    <property type="match status" value="1"/>
</dbReference>
<gene>
    <name evidence="8 12" type="primary">rimO</name>
    <name evidence="12" type="ORF">HKN21_16345</name>
</gene>
<dbReference type="GO" id="GO:0006400">
    <property type="term" value="P:tRNA modification"/>
    <property type="evidence" value="ECO:0007669"/>
    <property type="project" value="InterPro"/>
</dbReference>
<dbReference type="PANTHER" id="PTHR43837:SF1">
    <property type="entry name" value="RIBOSOMAL PROTEIN US12 METHYLTHIOTRANSFERASE RIMO"/>
    <property type="match status" value="1"/>
</dbReference>
<organism evidence="12 13">
    <name type="scientific">Eiseniibacteriota bacterium</name>
    <dbReference type="NCBI Taxonomy" id="2212470"/>
    <lineage>
        <taxon>Bacteria</taxon>
        <taxon>Candidatus Eiseniibacteriota</taxon>
    </lineage>
</organism>
<evidence type="ECO:0000259" key="10">
    <source>
        <dbReference type="PROSITE" id="PS51449"/>
    </source>
</evidence>
<dbReference type="GO" id="GO:0103039">
    <property type="term" value="F:protein methylthiotransferase activity"/>
    <property type="evidence" value="ECO:0007669"/>
    <property type="project" value="UniProtKB-EC"/>
</dbReference>
<dbReference type="InterPro" id="IPR013848">
    <property type="entry name" value="Methylthiotransferase_N"/>
</dbReference>
<dbReference type="PROSITE" id="PS50926">
    <property type="entry name" value="TRAM"/>
    <property type="match status" value="1"/>
</dbReference>
<proteinExistence type="inferred from homology"/>
<keyword evidence="5 8" id="KW-0479">Metal-binding</keyword>
<dbReference type="SFLD" id="SFLDF00274">
    <property type="entry name" value="ribosomal_protein_S12_methylth"/>
    <property type="match status" value="1"/>
</dbReference>
<protein>
    <recommendedName>
        <fullName evidence="8">Ribosomal protein uS12 methylthiotransferase RimO</fullName>
        <shortName evidence="8">uS12 MTTase</shortName>
        <shortName evidence="8">uS12 methylthiotransferase</shortName>
        <ecNumber evidence="8">2.8.4.4</ecNumber>
    </recommendedName>
    <alternativeName>
        <fullName evidence="8">Ribosomal protein uS12 (aspartate-C(3))-methylthiotransferase</fullName>
    </alternativeName>
    <alternativeName>
        <fullName evidence="8">Ribosome maturation factor RimO</fullName>
    </alternativeName>
</protein>
<evidence type="ECO:0000256" key="6">
    <source>
        <dbReference type="ARBA" id="ARBA00023004"/>
    </source>
</evidence>
<evidence type="ECO:0000256" key="5">
    <source>
        <dbReference type="ARBA" id="ARBA00022723"/>
    </source>
</evidence>
<dbReference type="InterPro" id="IPR020612">
    <property type="entry name" value="Methylthiotransferase_CS"/>
</dbReference>
<comment type="subcellular location">
    <subcellularLocation>
        <location evidence="8">Cytoplasm</location>
    </subcellularLocation>
</comment>
<evidence type="ECO:0000313" key="12">
    <source>
        <dbReference type="EMBL" id="NNF08332.1"/>
    </source>
</evidence>
<comment type="cofactor">
    <cofactor evidence="8">
        <name>[4Fe-4S] cluster</name>
        <dbReference type="ChEBI" id="CHEBI:49883"/>
    </cofactor>
    <text evidence="8">Binds 2 [4Fe-4S] clusters. One cluster is coordinated with 3 cysteines and an exchangeable S-adenosyl-L-methionine.</text>
</comment>
<dbReference type="Pfam" id="PF00919">
    <property type="entry name" value="UPF0004"/>
    <property type="match status" value="1"/>
</dbReference>
<dbReference type="GO" id="GO:0051539">
    <property type="term" value="F:4 iron, 4 sulfur cluster binding"/>
    <property type="evidence" value="ECO:0007669"/>
    <property type="project" value="UniProtKB-UniRule"/>
</dbReference>
<comment type="catalytic activity">
    <reaction evidence="8">
        <text>L-aspartate(89)-[ribosomal protein uS12]-hydrogen + (sulfur carrier)-SH + AH2 + 2 S-adenosyl-L-methionine = 3-methylsulfanyl-L-aspartate(89)-[ribosomal protein uS12]-hydrogen + (sulfur carrier)-H + 5'-deoxyadenosine + L-methionine + A + S-adenosyl-L-homocysteine + 2 H(+)</text>
        <dbReference type="Rhea" id="RHEA:37087"/>
        <dbReference type="Rhea" id="RHEA-COMP:10460"/>
        <dbReference type="Rhea" id="RHEA-COMP:10461"/>
        <dbReference type="Rhea" id="RHEA-COMP:14737"/>
        <dbReference type="Rhea" id="RHEA-COMP:14739"/>
        <dbReference type="ChEBI" id="CHEBI:13193"/>
        <dbReference type="ChEBI" id="CHEBI:15378"/>
        <dbReference type="ChEBI" id="CHEBI:17319"/>
        <dbReference type="ChEBI" id="CHEBI:17499"/>
        <dbReference type="ChEBI" id="CHEBI:29917"/>
        <dbReference type="ChEBI" id="CHEBI:29961"/>
        <dbReference type="ChEBI" id="CHEBI:57844"/>
        <dbReference type="ChEBI" id="CHEBI:57856"/>
        <dbReference type="ChEBI" id="CHEBI:59789"/>
        <dbReference type="ChEBI" id="CHEBI:64428"/>
        <dbReference type="ChEBI" id="CHEBI:73599"/>
        <dbReference type="EC" id="2.8.4.4"/>
    </reaction>
</comment>
<dbReference type="AlphaFoldDB" id="A0A7Y2H405"/>
<evidence type="ECO:0000259" key="9">
    <source>
        <dbReference type="PROSITE" id="PS50926"/>
    </source>
</evidence>
<evidence type="ECO:0000256" key="7">
    <source>
        <dbReference type="ARBA" id="ARBA00023014"/>
    </source>
</evidence>
<feature type="binding site" evidence="8">
    <location>
        <position position="189"/>
    </location>
    <ligand>
        <name>[4Fe-4S] cluster</name>
        <dbReference type="ChEBI" id="CHEBI:49883"/>
        <label>2</label>
        <note>4Fe-4S-S-AdoMet</note>
    </ligand>
</feature>
<dbReference type="GO" id="GO:0005829">
    <property type="term" value="C:cytosol"/>
    <property type="evidence" value="ECO:0007669"/>
    <property type="project" value="TreeGrafter"/>
</dbReference>
<comment type="caution">
    <text evidence="12">The sequence shown here is derived from an EMBL/GenBank/DDBJ whole genome shotgun (WGS) entry which is preliminary data.</text>
</comment>
<comment type="similarity">
    <text evidence="8">Belongs to the methylthiotransferase family. RimO subfamily.</text>
</comment>
<dbReference type="SFLD" id="SFLDG01082">
    <property type="entry name" value="B12-binding_domain_containing"/>
    <property type="match status" value="1"/>
</dbReference>
<dbReference type="InterPro" id="IPR023404">
    <property type="entry name" value="rSAM_horseshoe"/>
</dbReference>
<keyword evidence="2 8" id="KW-0963">Cytoplasm</keyword>
<reference evidence="12 13" key="1">
    <citation type="submission" date="2020-03" db="EMBL/GenBank/DDBJ databases">
        <title>Metabolic flexibility allows generalist bacteria to become dominant in a frequently disturbed ecosystem.</title>
        <authorList>
            <person name="Chen Y.-J."/>
            <person name="Leung P.M."/>
            <person name="Bay S.K."/>
            <person name="Hugenholtz P."/>
            <person name="Kessler A.J."/>
            <person name="Shelley G."/>
            <person name="Waite D.W."/>
            <person name="Cook P.L."/>
            <person name="Greening C."/>
        </authorList>
    </citation>
    <scope>NUCLEOTIDE SEQUENCE [LARGE SCALE GENOMIC DNA]</scope>
    <source>
        <strain evidence="12">SS_bin_28</strain>
    </source>
</reference>
<dbReference type="SFLD" id="SFLDG01061">
    <property type="entry name" value="methylthiotransferase"/>
    <property type="match status" value="1"/>
</dbReference>
<dbReference type="Pfam" id="PF04055">
    <property type="entry name" value="Radical_SAM"/>
    <property type="match status" value="1"/>
</dbReference>
<dbReference type="Gene3D" id="3.80.30.20">
    <property type="entry name" value="tm_1862 like domain"/>
    <property type="match status" value="1"/>
</dbReference>
<dbReference type="InterPro" id="IPR005840">
    <property type="entry name" value="Ribosomal_uS12_MeSTrfase_RimO"/>
</dbReference>
<dbReference type="InterPro" id="IPR007197">
    <property type="entry name" value="rSAM"/>
</dbReference>
<dbReference type="InterPro" id="IPR005839">
    <property type="entry name" value="Methylthiotransferase"/>
</dbReference>
<dbReference type="PANTHER" id="PTHR43837">
    <property type="entry name" value="RIBOSOMAL PROTEIN S12 METHYLTHIOTRANSFERASE RIMO"/>
    <property type="match status" value="1"/>
</dbReference>
<evidence type="ECO:0000259" key="11">
    <source>
        <dbReference type="PROSITE" id="PS51918"/>
    </source>
</evidence>
<dbReference type="InterPro" id="IPR038135">
    <property type="entry name" value="Methylthiotransferase_N_sf"/>
</dbReference>
<evidence type="ECO:0000256" key="3">
    <source>
        <dbReference type="ARBA" id="ARBA00022679"/>
    </source>
</evidence>
<keyword evidence="12" id="KW-0687">Ribonucleoprotein</keyword>
<evidence type="ECO:0000256" key="1">
    <source>
        <dbReference type="ARBA" id="ARBA00022485"/>
    </source>
</evidence>
<dbReference type="SUPFAM" id="SSF102114">
    <property type="entry name" value="Radical SAM enzymes"/>
    <property type="match status" value="1"/>
</dbReference>
<dbReference type="FunFam" id="3.80.30.20:FF:000001">
    <property type="entry name" value="tRNA-2-methylthio-N(6)-dimethylallyladenosine synthase 2"/>
    <property type="match status" value="1"/>
</dbReference>
<dbReference type="SMART" id="SM00729">
    <property type="entry name" value="Elp3"/>
    <property type="match status" value="1"/>
</dbReference>
<keyword evidence="4 8" id="KW-0949">S-adenosyl-L-methionine</keyword>
<dbReference type="Gene3D" id="2.40.50.140">
    <property type="entry name" value="Nucleic acid-binding proteins"/>
    <property type="match status" value="1"/>
</dbReference>
<name>A0A7Y2H405_UNCEI</name>
<accession>A0A7Y2H405</accession>
<dbReference type="InterPro" id="IPR006638">
    <property type="entry name" value="Elp3/MiaA/NifB-like_rSAM"/>
</dbReference>
<keyword evidence="6 8" id="KW-0408">Iron</keyword>
<dbReference type="Proteomes" id="UP000547674">
    <property type="component" value="Unassembled WGS sequence"/>
</dbReference>
<evidence type="ECO:0000256" key="2">
    <source>
        <dbReference type="ARBA" id="ARBA00022490"/>
    </source>
</evidence>
<dbReference type="NCBIfam" id="TIGR00089">
    <property type="entry name" value="MiaB/RimO family radical SAM methylthiotransferase"/>
    <property type="match status" value="1"/>
</dbReference>
<dbReference type="GO" id="GO:0046872">
    <property type="term" value="F:metal ion binding"/>
    <property type="evidence" value="ECO:0007669"/>
    <property type="project" value="UniProtKB-KW"/>
</dbReference>
<dbReference type="Gene3D" id="3.40.50.12160">
    <property type="entry name" value="Methylthiotransferase, N-terminal domain"/>
    <property type="match status" value="1"/>
</dbReference>
<keyword evidence="12" id="KW-0689">Ribosomal protein</keyword>
<feature type="binding site" evidence="8">
    <location>
        <position position="186"/>
    </location>
    <ligand>
        <name>[4Fe-4S] cluster</name>
        <dbReference type="ChEBI" id="CHEBI:49883"/>
        <label>2</label>
        <note>4Fe-4S-S-AdoMet</note>
    </ligand>
</feature>
<sequence length="476" mass="52139">MSDTSSPVTFGKQVAIREASPLTDELRRIAFVTLGCPKNQVDSEVMLGHLDRAGYRTTGDLADADVAVVNTCAFLESAIKESIDTILEVAEHKTSSRLQKLVIAGCLTQRYGQELLNELPEVDAVMGTGDIDRIVQVISGLMDPAKGLLPTVDDPDRPAGDLSGRVLSTSIVSPYLKISEGCSAKCTFCIIPQLRGPGRSRTREELVGEAERLVSLGAKELVLIAQDLTAYGMDLYDGKPSLGNLLRDLNQVEGLHWVRLMYANPFFWDEDLIDAFATLEKVVPYADMPVQHLSDRMLKVMGRQTDQKTILTLIDTLRSRVPNLALRTNIIAGFPGETDQDFEELMRLLAEIRFEKLVAFPYSAEDGTAAVNLRQHVSEAVTVERVDQILTQQGEISLRRNREQVGNLLSVLIEKEATPESPAAVGRSHREAPEVDGAVHVAGTGLRVGEFYSVRITGADAYDLVGMVEGHPTENL</sequence>
<comment type="function">
    <text evidence="8">Catalyzes the methylthiolation of an aspartic acid residue of ribosomal protein uS12.</text>
</comment>
<evidence type="ECO:0000313" key="13">
    <source>
        <dbReference type="Proteomes" id="UP000547674"/>
    </source>
</evidence>
<evidence type="ECO:0000256" key="4">
    <source>
        <dbReference type="ARBA" id="ARBA00022691"/>
    </source>
</evidence>
<dbReference type="GO" id="GO:0005840">
    <property type="term" value="C:ribosome"/>
    <property type="evidence" value="ECO:0007669"/>
    <property type="project" value="UniProtKB-KW"/>
</dbReference>
<dbReference type="GO" id="GO:0035599">
    <property type="term" value="F:aspartic acid methylthiotransferase activity"/>
    <property type="evidence" value="ECO:0007669"/>
    <property type="project" value="TreeGrafter"/>
</dbReference>
<dbReference type="Pfam" id="PF18693">
    <property type="entry name" value="TRAM_2"/>
    <property type="match status" value="1"/>
</dbReference>
<dbReference type="InterPro" id="IPR058240">
    <property type="entry name" value="rSAM_sf"/>
</dbReference>
<dbReference type="InterPro" id="IPR012340">
    <property type="entry name" value="NA-bd_OB-fold"/>
</dbReference>
<feature type="binding site" evidence="8">
    <location>
        <position position="36"/>
    </location>
    <ligand>
        <name>[4Fe-4S] cluster</name>
        <dbReference type="ChEBI" id="CHEBI:49883"/>
        <label>1</label>
    </ligand>
</feature>
<dbReference type="EC" id="2.8.4.4" evidence="8"/>
<feature type="binding site" evidence="8">
    <location>
        <position position="72"/>
    </location>
    <ligand>
        <name>[4Fe-4S] cluster</name>
        <dbReference type="ChEBI" id="CHEBI:49883"/>
        <label>1</label>
    </ligand>
</feature>
<feature type="domain" description="MTTase N-terminal" evidence="10">
    <location>
        <begin position="27"/>
        <end position="143"/>
    </location>
</feature>
<feature type="domain" description="TRAM" evidence="9">
    <location>
        <begin position="402"/>
        <end position="470"/>
    </location>
</feature>
<feature type="binding site" evidence="8">
    <location>
        <position position="106"/>
    </location>
    <ligand>
        <name>[4Fe-4S] cluster</name>
        <dbReference type="ChEBI" id="CHEBI:49883"/>
        <label>1</label>
    </ligand>
</feature>
<dbReference type="NCBIfam" id="TIGR01125">
    <property type="entry name" value="30S ribosomal protein S12 methylthiotransferase RimO"/>
    <property type="match status" value="1"/>
</dbReference>
<dbReference type="EMBL" id="JABDJR010000656">
    <property type="protein sequence ID" value="NNF08332.1"/>
    <property type="molecule type" value="Genomic_DNA"/>
</dbReference>
<keyword evidence="1 8" id="KW-0004">4Fe-4S</keyword>
<dbReference type="PROSITE" id="PS51918">
    <property type="entry name" value="RADICAL_SAM"/>
    <property type="match status" value="1"/>
</dbReference>
<keyword evidence="3 8" id="KW-0808">Transferase</keyword>
<dbReference type="HAMAP" id="MF_01865">
    <property type="entry name" value="MTTase_RimO"/>
    <property type="match status" value="1"/>
</dbReference>